<dbReference type="Proteomes" id="UP000618754">
    <property type="component" value="Unassembled WGS sequence"/>
</dbReference>
<comment type="similarity">
    <text evidence="1">Belongs to the universal stress protein A family.</text>
</comment>
<dbReference type="InterPro" id="IPR006015">
    <property type="entry name" value="Universal_stress_UspA"/>
</dbReference>
<sequence>MKTILVPTDFSEAADNAARYAIHLAKTLKANVKFCNAIKVPLESSMAANLVWPAYNYDDLEKDVLKELKHLADRLMTEDRDNTSLQSFHPRVDTCCGAGSVTDVVKSTVEKERICLVVMGMSGAGKVSRFLLGSNSRDLIDVADFPVLLIPHTATFKPIEKVTFATNLSEDDIGLIHSLTGLVRPFNAELLISNLSDTGKHKQDHQKMVDSFLNDVTCKVDYPKIYYRQISTKEIDEGLEWISLHTQANMLAIVHHKPVMFSLFDKSHTQKLAKHITIPLLVFPKVKAEAPLPVF</sequence>
<dbReference type="PANTHER" id="PTHR46268">
    <property type="entry name" value="STRESS RESPONSE PROTEIN NHAX"/>
    <property type="match status" value="1"/>
</dbReference>
<dbReference type="PANTHER" id="PTHR46268:SF6">
    <property type="entry name" value="UNIVERSAL STRESS PROTEIN UP12"/>
    <property type="match status" value="1"/>
</dbReference>
<name>A0ABR7X1A7_9SPHI</name>
<dbReference type="InterPro" id="IPR006016">
    <property type="entry name" value="UspA"/>
</dbReference>
<protein>
    <submittedName>
        <fullName evidence="3">Universal stress protein</fullName>
    </submittedName>
</protein>
<evidence type="ECO:0000313" key="3">
    <source>
        <dbReference type="EMBL" id="MBD1384359.1"/>
    </source>
</evidence>
<dbReference type="Gene3D" id="3.40.50.12370">
    <property type="match status" value="1"/>
</dbReference>
<proteinExistence type="inferred from homology"/>
<evidence type="ECO:0000259" key="2">
    <source>
        <dbReference type="Pfam" id="PF00582"/>
    </source>
</evidence>
<dbReference type="PRINTS" id="PR01438">
    <property type="entry name" value="UNVRSLSTRESS"/>
</dbReference>
<dbReference type="RefSeq" id="WP_191174238.1">
    <property type="nucleotide sequence ID" value="NZ_JACWMW010000001.1"/>
</dbReference>
<dbReference type="Pfam" id="PF00582">
    <property type="entry name" value="Usp"/>
    <property type="match status" value="1"/>
</dbReference>
<dbReference type="CDD" id="cd00293">
    <property type="entry name" value="USP-like"/>
    <property type="match status" value="1"/>
</dbReference>
<reference evidence="3 4" key="1">
    <citation type="submission" date="2020-09" db="EMBL/GenBank/DDBJ databases">
        <title>Novel species of Mucilaginibacter isolated from a glacier on the Tibetan Plateau.</title>
        <authorList>
            <person name="Liu Q."/>
            <person name="Xin Y.-H."/>
        </authorList>
    </citation>
    <scope>NUCLEOTIDE SEQUENCE [LARGE SCALE GENOMIC DNA]</scope>
    <source>
        <strain evidence="3 4">CGMCC 1.13878</strain>
    </source>
</reference>
<feature type="domain" description="UspA" evidence="2">
    <location>
        <begin position="1"/>
        <end position="151"/>
    </location>
</feature>
<evidence type="ECO:0000256" key="1">
    <source>
        <dbReference type="ARBA" id="ARBA00008791"/>
    </source>
</evidence>
<organism evidence="3 4">
    <name type="scientific">Mucilaginibacter rigui</name>
    <dbReference type="NCBI Taxonomy" id="534635"/>
    <lineage>
        <taxon>Bacteria</taxon>
        <taxon>Pseudomonadati</taxon>
        <taxon>Bacteroidota</taxon>
        <taxon>Sphingobacteriia</taxon>
        <taxon>Sphingobacteriales</taxon>
        <taxon>Sphingobacteriaceae</taxon>
        <taxon>Mucilaginibacter</taxon>
    </lineage>
</organism>
<gene>
    <name evidence="3" type="ORF">IDJ75_03645</name>
</gene>
<accession>A0ABR7X1A7</accession>
<dbReference type="SUPFAM" id="SSF52402">
    <property type="entry name" value="Adenine nucleotide alpha hydrolases-like"/>
    <property type="match status" value="1"/>
</dbReference>
<keyword evidence="4" id="KW-1185">Reference proteome</keyword>
<evidence type="ECO:0000313" key="4">
    <source>
        <dbReference type="Proteomes" id="UP000618754"/>
    </source>
</evidence>
<comment type="caution">
    <text evidence="3">The sequence shown here is derived from an EMBL/GenBank/DDBJ whole genome shotgun (WGS) entry which is preliminary data.</text>
</comment>
<dbReference type="EMBL" id="JACWMW010000001">
    <property type="protein sequence ID" value="MBD1384359.1"/>
    <property type="molecule type" value="Genomic_DNA"/>
</dbReference>